<dbReference type="EMBL" id="CSBK01003197">
    <property type="protein sequence ID" value="CPA68508.1"/>
    <property type="molecule type" value="Genomic_DNA"/>
</dbReference>
<evidence type="ECO:0000256" key="1">
    <source>
        <dbReference type="SAM" id="MobiDB-lite"/>
    </source>
</evidence>
<comment type="caution">
    <text evidence="2">The sequence shown here is derived from an EMBL/GenBank/DDBJ whole genome shotgun (WGS) entry which is preliminary data.</text>
</comment>
<dbReference type="Proteomes" id="UP000039021">
    <property type="component" value="Unassembled WGS sequence"/>
</dbReference>
<gene>
    <name evidence="2" type="ORF">ERS007739_04763</name>
</gene>
<reference evidence="3" key="1">
    <citation type="submission" date="2015-03" db="EMBL/GenBank/DDBJ databases">
        <authorList>
            <consortium name="Pathogen Informatics"/>
        </authorList>
    </citation>
    <scope>NUCLEOTIDE SEQUENCE [LARGE SCALE GENOMIC DNA]</scope>
    <source>
        <strain evidence="3">N09902308</strain>
    </source>
</reference>
<dbReference type="AlphaFoldDB" id="A0A916P9R2"/>
<evidence type="ECO:0000313" key="3">
    <source>
        <dbReference type="Proteomes" id="UP000039021"/>
    </source>
</evidence>
<sequence length="53" mass="5471">MHSESAVVLARTVIASPAPGSRAYTRLRPGCTGTFRSGPSESASAIEPSLLAR</sequence>
<feature type="compositionally biased region" description="Polar residues" evidence="1">
    <location>
        <begin position="34"/>
        <end position="43"/>
    </location>
</feature>
<feature type="region of interest" description="Disordered" evidence="1">
    <location>
        <begin position="33"/>
        <end position="53"/>
    </location>
</feature>
<organism evidence="2 3">
    <name type="scientific">Mycobacterium tuberculosis</name>
    <dbReference type="NCBI Taxonomy" id="1773"/>
    <lineage>
        <taxon>Bacteria</taxon>
        <taxon>Bacillati</taxon>
        <taxon>Actinomycetota</taxon>
        <taxon>Actinomycetes</taxon>
        <taxon>Mycobacteriales</taxon>
        <taxon>Mycobacteriaceae</taxon>
        <taxon>Mycobacterium</taxon>
        <taxon>Mycobacterium tuberculosis complex</taxon>
    </lineage>
</organism>
<proteinExistence type="predicted"/>
<name>A0A916P9R2_MYCTX</name>
<accession>A0A916P9R2</accession>
<protein>
    <submittedName>
        <fullName evidence="2">Uncharacterized protein</fullName>
    </submittedName>
</protein>
<evidence type="ECO:0000313" key="2">
    <source>
        <dbReference type="EMBL" id="CPA68508.1"/>
    </source>
</evidence>